<dbReference type="Proteomes" id="UP000589626">
    <property type="component" value="Unassembled WGS sequence"/>
</dbReference>
<dbReference type="AlphaFoldDB" id="A0A7W4VSV0"/>
<dbReference type="RefSeq" id="WP_183591109.1">
    <property type="nucleotide sequence ID" value="NZ_JACHWR010000001.1"/>
</dbReference>
<reference evidence="1 2" key="1">
    <citation type="submission" date="2020-08" db="EMBL/GenBank/DDBJ databases">
        <title>Sequencing the genomes of 1000 actinobacteria strains.</title>
        <authorList>
            <person name="Klenk H.-P."/>
        </authorList>
    </citation>
    <scope>NUCLEOTIDE SEQUENCE [LARGE SCALE GENOMIC DNA]</scope>
    <source>
        <strain evidence="1 2">DSM 105498</strain>
    </source>
</reference>
<dbReference type="InterPro" id="IPR043991">
    <property type="entry name" value="Gp3-like"/>
</dbReference>
<protein>
    <submittedName>
        <fullName evidence="1">Uncharacterized protein</fullName>
    </submittedName>
</protein>
<sequence>MPILDLQKRSRTLGRIRLGQKGDRGQPQKLDRFRLTSASEPLLNKVAELYGGEVHPWTPAGGSPAFEVITDSRRLPIMVPPQPVTQWFEAWRKSGCVHRCDGRTNVLTDEPCDPEDALHQEATEKPTTRLNVVLRDVEGVGVWRVETKGWNAAAELPDVAEFLAQAGGYVDGWLALEQRTSVDNSGSKAVTRHFMVPIIEIDVTPAQLMAGRGRVAAPVLTGGPVGDRPALAAAGPDYVALAADATTVEEVRGLWTRANDAGHLTQGLDEHLKRRAHEITASGAPQAGAAARVEEPQPDAEGVADAVVVDEDADAVWQQIVLEAGRQGMTASQLQDDFPARMGGLIPDDASAGELRHYLGLLQGGTGAAA</sequence>
<evidence type="ECO:0000313" key="1">
    <source>
        <dbReference type="EMBL" id="MBB3041182.1"/>
    </source>
</evidence>
<name>A0A7W4VSV0_9ACTN</name>
<dbReference type="EMBL" id="JACHWR010000001">
    <property type="protein sequence ID" value="MBB3041182.1"/>
    <property type="molecule type" value="Genomic_DNA"/>
</dbReference>
<gene>
    <name evidence="1" type="ORF">FHU40_000983</name>
</gene>
<accession>A0A7W4VSV0</accession>
<comment type="caution">
    <text evidence="1">The sequence shown here is derived from an EMBL/GenBank/DDBJ whole genome shotgun (WGS) entry which is preliminary data.</text>
</comment>
<evidence type="ECO:0000313" key="2">
    <source>
        <dbReference type="Proteomes" id="UP000589626"/>
    </source>
</evidence>
<keyword evidence="2" id="KW-1185">Reference proteome</keyword>
<proteinExistence type="predicted"/>
<dbReference type="Pfam" id="PF18897">
    <property type="entry name" value="Gp3-like"/>
    <property type="match status" value="1"/>
</dbReference>
<organism evidence="1 2">
    <name type="scientific">Nocardioides soli</name>
    <dbReference type="NCBI Taxonomy" id="1036020"/>
    <lineage>
        <taxon>Bacteria</taxon>
        <taxon>Bacillati</taxon>
        <taxon>Actinomycetota</taxon>
        <taxon>Actinomycetes</taxon>
        <taxon>Propionibacteriales</taxon>
        <taxon>Nocardioidaceae</taxon>
        <taxon>Nocardioides</taxon>
    </lineage>
</organism>